<evidence type="ECO:0000256" key="1">
    <source>
        <dbReference type="SAM" id="MobiDB-lite"/>
    </source>
</evidence>
<evidence type="ECO:0000313" key="3">
    <source>
        <dbReference type="EMBL" id="RCN51847.1"/>
    </source>
</evidence>
<keyword evidence="2" id="KW-0472">Membrane</keyword>
<protein>
    <submittedName>
        <fullName evidence="3">Uncharacterized protein</fullName>
    </submittedName>
</protein>
<proteinExistence type="predicted"/>
<sequence length="169" mass="18419">MHYRATIVFLAGGSGLIFVTIFCLILICCRRGGAPESRSIYARGKRRRRSRDTRSSSSSVSVSAPRAKKMEAEKINMMEFADKGALVMQDVKGEVKHALENVKSKEIVRVQYDTGQNEIVTIGSEVEIIKSSAAPTGTGAPGDPTSYKKTPSQKSKAIEAPVSDLPEWL</sequence>
<dbReference type="OrthoDB" id="5868599at2759"/>
<dbReference type="EMBL" id="JOJR01000010">
    <property type="protein sequence ID" value="RCN51847.1"/>
    <property type="molecule type" value="Genomic_DNA"/>
</dbReference>
<dbReference type="Proteomes" id="UP000252519">
    <property type="component" value="Unassembled WGS sequence"/>
</dbReference>
<evidence type="ECO:0000256" key="2">
    <source>
        <dbReference type="SAM" id="Phobius"/>
    </source>
</evidence>
<feature type="transmembrane region" description="Helical" evidence="2">
    <location>
        <begin position="6"/>
        <end position="29"/>
    </location>
</feature>
<keyword evidence="2" id="KW-1133">Transmembrane helix</keyword>
<feature type="region of interest" description="Disordered" evidence="1">
    <location>
        <begin position="131"/>
        <end position="169"/>
    </location>
</feature>
<organism evidence="3 4">
    <name type="scientific">Ancylostoma caninum</name>
    <name type="common">Dog hookworm</name>
    <dbReference type="NCBI Taxonomy" id="29170"/>
    <lineage>
        <taxon>Eukaryota</taxon>
        <taxon>Metazoa</taxon>
        <taxon>Ecdysozoa</taxon>
        <taxon>Nematoda</taxon>
        <taxon>Chromadorea</taxon>
        <taxon>Rhabditida</taxon>
        <taxon>Rhabditina</taxon>
        <taxon>Rhabditomorpha</taxon>
        <taxon>Strongyloidea</taxon>
        <taxon>Ancylostomatidae</taxon>
        <taxon>Ancylostomatinae</taxon>
        <taxon>Ancylostoma</taxon>
    </lineage>
</organism>
<accession>A0A368H958</accession>
<reference evidence="3 4" key="1">
    <citation type="submission" date="2014-10" db="EMBL/GenBank/DDBJ databases">
        <title>Draft genome of the hookworm Ancylostoma caninum.</title>
        <authorList>
            <person name="Mitreva M."/>
        </authorList>
    </citation>
    <scope>NUCLEOTIDE SEQUENCE [LARGE SCALE GENOMIC DNA]</scope>
    <source>
        <strain evidence="3 4">Baltimore</strain>
    </source>
</reference>
<comment type="caution">
    <text evidence="3">The sequence shown here is derived from an EMBL/GenBank/DDBJ whole genome shotgun (WGS) entry which is preliminary data.</text>
</comment>
<keyword evidence="4" id="KW-1185">Reference proteome</keyword>
<feature type="compositionally biased region" description="Low complexity" evidence="1">
    <location>
        <begin position="55"/>
        <end position="65"/>
    </location>
</feature>
<dbReference type="AlphaFoldDB" id="A0A368H958"/>
<evidence type="ECO:0000313" key="4">
    <source>
        <dbReference type="Proteomes" id="UP000252519"/>
    </source>
</evidence>
<gene>
    <name evidence="3" type="ORF">ANCCAN_01935</name>
</gene>
<name>A0A368H958_ANCCA</name>
<feature type="region of interest" description="Disordered" evidence="1">
    <location>
        <begin position="40"/>
        <end position="67"/>
    </location>
</feature>
<keyword evidence="2" id="KW-0812">Transmembrane</keyword>